<keyword evidence="3" id="KW-0472">Membrane</keyword>
<keyword evidence="1" id="KW-0732">Signal</keyword>
<keyword evidence="3" id="KW-0812">Transmembrane</keyword>
<dbReference type="EMBL" id="JAPFFK010000003">
    <property type="protein sequence ID" value="KAJ6769545.1"/>
    <property type="molecule type" value="Genomic_DNA"/>
</dbReference>
<name>A0A9Q1AFI6_SALPP</name>
<dbReference type="PANTHER" id="PTHR47976">
    <property type="entry name" value="G-TYPE LECTIN S-RECEPTOR-LIKE SERINE/THREONINE-PROTEIN KINASE SD2-5"/>
    <property type="match status" value="1"/>
</dbReference>
<sequence>MRRPKTTTSRRRLDSTTTSTTVSVNASANGADSKSESTATSPTSSARASAQGSNSESSATVITSNVTEKTPSLVSFPPSPLPDEKSPSPLPKIRPSTALRRRLAPIIAGLIGGALLIIFLTVILILRGRWWGESEKNEDLEAYGIRQVPGTPVRMLQEKAGEDRLIDIVKNLDDQYMQSDREEIIRMIKIAAWCLQDDPERRPLMSTVVKVLEGVMEVDSNIVYEFHHALITPAAVDHQNSSAQPQASVLSNPR</sequence>
<gene>
    <name evidence="4" type="ORF">OIU79_020402</name>
</gene>
<dbReference type="Gene3D" id="1.10.510.10">
    <property type="entry name" value="Transferase(Phosphotransferase) domain 1"/>
    <property type="match status" value="1"/>
</dbReference>
<evidence type="ECO:0000313" key="4">
    <source>
        <dbReference type="EMBL" id="KAJ6769545.1"/>
    </source>
</evidence>
<feature type="compositionally biased region" description="Basic residues" evidence="2">
    <location>
        <begin position="1"/>
        <end position="10"/>
    </location>
</feature>
<dbReference type="GO" id="GO:0016301">
    <property type="term" value="F:kinase activity"/>
    <property type="evidence" value="ECO:0007669"/>
    <property type="project" value="UniProtKB-KW"/>
</dbReference>
<dbReference type="Proteomes" id="UP001151532">
    <property type="component" value="Chromosome 11"/>
</dbReference>
<comment type="caution">
    <text evidence="4">The sequence shown here is derived from an EMBL/GenBank/DDBJ whole genome shotgun (WGS) entry which is preliminary data.</text>
</comment>
<organism evidence="4 5">
    <name type="scientific">Salix purpurea</name>
    <name type="common">Purple osier willow</name>
    <dbReference type="NCBI Taxonomy" id="77065"/>
    <lineage>
        <taxon>Eukaryota</taxon>
        <taxon>Viridiplantae</taxon>
        <taxon>Streptophyta</taxon>
        <taxon>Embryophyta</taxon>
        <taxon>Tracheophyta</taxon>
        <taxon>Spermatophyta</taxon>
        <taxon>Magnoliopsida</taxon>
        <taxon>eudicotyledons</taxon>
        <taxon>Gunneridae</taxon>
        <taxon>Pentapetalae</taxon>
        <taxon>rosids</taxon>
        <taxon>fabids</taxon>
        <taxon>Malpighiales</taxon>
        <taxon>Salicaceae</taxon>
        <taxon>Saliceae</taxon>
        <taxon>Salix</taxon>
    </lineage>
</organism>
<feature type="region of interest" description="Disordered" evidence="2">
    <location>
        <begin position="1"/>
        <end position="93"/>
    </location>
</feature>
<reference evidence="4" key="1">
    <citation type="submission" date="2022-11" db="EMBL/GenBank/DDBJ databases">
        <authorList>
            <person name="Hyden B.L."/>
            <person name="Feng K."/>
            <person name="Yates T."/>
            <person name="Jawdy S."/>
            <person name="Smart L.B."/>
            <person name="Muchero W."/>
        </authorList>
    </citation>
    <scope>NUCLEOTIDE SEQUENCE</scope>
    <source>
        <tissue evidence="4">Shoot tip</tissue>
    </source>
</reference>
<keyword evidence="4" id="KW-0418">Kinase</keyword>
<evidence type="ECO:0000256" key="1">
    <source>
        <dbReference type="ARBA" id="ARBA00022729"/>
    </source>
</evidence>
<keyword evidence="4" id="KW-0808">Transferase</keyword>
<keyword evidence="3" id="KW-1133">Transmembrane helix</keyword>
<proteinExistence type="predicted"/>
<protein>
    <submittedName>
        <fullName evidence="4">G-TYPE LECTIN S-RECEPTOR-LIKE SERINE/THREONINE-PROTEIN KINASE SD2-5</fullName>
    </submittedName>
</protein>
<evidence type="ECO:0000256" key="3">
    <source>
        <dbReference type="SAM" id="Phobius"/>
    </source>
</evidence>
<keyword evidence="5" id="KW-1185">Reference proteome</keyword>
<feature type="compositionally biased region" description="Polar residues" evidence="2">
    <location>
        <begin position="51"/>
        <end position="70"/>
    </location>
</feature>
<dbReference type="InterPro" id="IPR051343">
    <property type="entry name" value="G-type_lectin_kinases/EP1-like"/>
</dbReference>
<reference evidence="4" key="2">
    <citation type="journal article" date="2023" name="Int. J. Mol. Sci.">
        <title>De Novo Assembly and Annotation of 11 Diverse Shrub Willow (Salix) Genomes Reveals Novel Gene Organization in Sex-Linked Regions.</title>
        <authorList>
            <person name="Hyden B."/>
            <person name="Feng K."/>
            <person name="Yates T.B."/>
            <person name="Jawdy S."/>
            <person name="Cereghino C."/>
            <person name="Smart L.B."/>
            <person name="Muchero W."/>
        </authorList>
    </citation>
    <scope>NUCLEOTIDE SEQUENCE</scope>
    <source>
        <tissue evidence="4">Shoot tip</tissue>
    </source>
</reference>
<evidence type="ECO:0000256" key="2">
    <source>
        <dbReference type="SAM" id="MobiDB-lite"/>
    </source>
</evidence>
<dbReference type="AlphaFoldDB" id="A0A9Q1AFI6"/>
<evidence type="ECO:0000313" key="5">
    <source>
        <dbReference type="Proteomes" id="UP001151532"/>
    </source>
</evidence>
<accession>A0A9Q1AFI6</accession>
<dbReference type="PANTHER" id="PTHR47976:SF66">
    <property type="entry name" value="G-TYPE LECTIN S-RECEPTOR-LIKE SERINE_THREONINE-PROTEIN KINASE SD2-5"/>
    <property type="match status" value="1"/>
</dbReference>
<dbReference type="OrthoDB" id="4062651at2759"/>
<feature type="compositionally biased region" description="Low complexity" evidence="2">
    <location>
        <begin position="36"/>
        <end position="50"/>
    </location>
</feature>
<feature type="compositionally biased region" description="Polar residues" evidence="2">
    <location>
        <begin position="22"/>
        <end position="32"/>
    </location>
</feature>
<feature type="transmembrane region" description="Helical" evidence="3">
    <location>
        <begin position="103"/>
        <end position="126"/>
    </location>
</feature>